<keyword evidence="5" id="KW-1185">Reference proteome</keyword>
<dbReference type="Proteomes" id="UP001165378">
    <property type="component" value="Unassembled WGS sequence"/>
</dbReference>
<organism evidence="4 5">
    <name type="scientific">Yinghuangia soli</name>
    <dbReference type="NCBI Taxonomy" id="2908204"/>
    <lineage>
        <taxon>Bacteria</taxon>
        <taxon>Bacillati</taxon>
        <taxon>Actinomycetota</taxon>
        <taxon>Actinomycetes</taxon>
        <taxon>Kitasatosporales</taxon>
        <taxon>Streptomycetaceae</taxon>
        <taxon>Yinghuangia</taxon>
    </lineage>
</organism>
<dbReference type="EMBL" id="JAKFHA010000016">
    <property type="protein sequence ID" value="MCF2530497.1"/>
    <property type="molecule type" value="Genomic_DNA"/>
</dbReference>
<dbReference type="Gene3D" id="3.40.50.720">
    <property type="entry name" value="NAD(P)-binding Rossmann-like Domain"/>
    <property type="match status" value="1"/>
</dbReference>
<dbReference type="InterPro" id="IPR044256">
    <property type="entry name" value="HCF244-like"/>
</dbReference>
<evidence type="ECO:0000256" key="1">
    <source>
        <dbReference type="ARBA" id="ARBA00022531"/>
    </source>
</evidence>
<dbReference type="AlphaFoldDB" id="A0AA41Q3E9"/>
<keyword evidence="1" id="KW-0602">Photosynthesis</keyword>
<accession>A0AA41Q3E9</accession>
<dbReference type="PANTHER" id="PTHR47128:SF2">
    <property type="entry name" value="PROTEIN HIGH CHLOROPHYLL FLUORESCENCE PHENOTYPE 244, CHLOROPLASTIC"/>
    <property type="match status" value="1"/>
</dbReference>
<evidence type="ECO:0000313" key="5">
    <source>
        <dbReference type="Proteomes" id="UP001165378"/>
    </source>
</evidence>
<dbReference type="PANTHER" id="PTHR47128">
    <property type="match status" value="1"/>
</dbReference>
<dbReference type="SUPFAM" id="SSF51735">
    <property type="entry name" value="NAD(P)-binding Rossmann-fold domains"/>
    <property type="match status" value="1"/>
</dbReference>
<evidence type="ECO:0000256" key="2">
    <source>
        <dbReference type="ARBA" id="ARBA00023276"/>
    </source>
</evidence>
<dbReference type="InterPro" id="IPR036291">
    <property type="entry name" value="NAD(P)-bd_dom_sf"/>
</dbReference>
<dbReference type="Pfam" id="PF13460">
    <property type="entry name" value="NAD_binding_10"/>
    <property type="match status" value="1"/>
</dbReference>
<feature type="domain" description="NAD(P)-binding" evidence="3">
    <location>
        <begin position="13"/>
        <end position="143"/>
    </location>
</feature>
<evidence type="ECO:0000313" key="4">
    <source>
        <dbReference type="EMBL" id="MCF2530497.1"/>
    </source>
</evidence>
<dbReference type="GO" id="GO:0015979">
    <property type="term" value="P:photosynthesis"/>
    <property type="evidence" value="ECO:0007669"/>
    <property type="project" value="UniProtKB-KW"/>
</dbReference>
<protein>
    <submittedName>
        <fullName evidence="4">NAD(P)H-binding protein</fullName>
    </submittedName>
</protein>
<reference evidence="4" key="1">
    <citation type="submission" date="2022-01" db="EMBL/GenBank/DDBJ databases">
        <title>Genome-Based Taxonomic Classification of the Phylum Actinobacteria.</title>
        <authorList>
            <person name="Gao Y."/>
        </authorList>
    </citation>
    <scope>NUCLEOTIDE SEQUENCE</scope>
    <source>
        <strain evidence="4">KLBMP 8922</strain>
    </source>
</reference>
<keyword evidence="2" id="KW-0604">Photosystem II</keyword>
<proteinExistence type="predicted"/>
<dbReference type="RefSeq" id="WP_235055156.1">
    <property type="nucleotide sequence ID" value="NZ_JAKFHA010000016.1"/>
</dbReference>
<name>A0AA41Q3E9_9ACTN</name>
<gene>
    <name evidence="4" type="ORF">LZ495_25210</name>
</gene>
<dbReference type="GO" id="GO:0009523">
    <property type="term" value="C:photosystem II"/>
    <property type="evidence" value="ECO:0007669"/>
    <property type="project" value="UniProtKB-KW"/>
</dbReference>
<dbReference type="InterPro" id="IPR016040">
    <property type="entry name" value="NAD(P)-bd_dom"/>
</dbReference>
<sequence length="261" mass="27549">MDANPGGTILVTGATGVLGREVLERARRTGRPVRAMTRKSALPSDPGVAWATADLLTGAGLDAALEGVDTVIHCASDIRKFKNDIPGWRNLLDGAKRAGVGHIVNISIVGIEAIPYPYYKVKLQGEELLAASGVPWTNLRATQFPELLHMALGFLSKLPVVLMPSKTACQPVDQGEVADRLVELALAGPAGRVADMGGPRVYEAAELARTWLAAAGKKRRVLAVRIPGKMGAGFRSGALTTPANAVGTKTWEEFLAAKVAR</sequence>
<comment type="caution">
    <text evidence="4">The sequence shown here is derived from an EMBL/GenBank/DDBJ whole genome shotgun (WGS) entry which is preliminary data.</text>
</comment>
<evidence type="ECO:0000259" key="3">
    <source>
        <dbReference type="Pfam" id="PF13460"/>
    </source>
</evidence>